<evidence type="ECO:0000313" key="3">
    <source>
        <dbReference type="EMBL" id="ENX02333.1"/>
    </source>
</evidence>
<protein>
    <recommendedName>
        <fullName evidence="5">HK97 family phage prohead protease</fullName>
    </recommendedName>
</protein>
<feature type="region of interest" description="Disordered" evidence="2">
    <location>
        <begin position="266"/>
        <end position="314"/>
    </location>
</feature>
<keyword evidence="1" id="KW-0175">Coiled coil</keyword>
<evidence type="ECO:0000256" key="2">
    <source>
        <dbReference type="SAM" id="MobiDB-lite"/>
    </source>
</evidence>
<evidence type="ECO:0008006" key="5">
    <source>
        <dbReference type="Google" id="ProtNLM"/>
    </source>
</evidence>
<comment type="caution">
    <text evidence="3">The sequence shown here is derived from an EMBL/GenBank/DDBJ whole genome shotgun (WGS) entry which is preliminary data.</text>
</comment>
<dbReference type="HOGENOM" id="CLU_917112_0_0_6"/>
<dbReference type="eggNOG" id="ENOG5031KH7">
    <property type="taxonomic scope" value="Bacteria"/>
</dbReference>
<feature type="coiled-coil region" evidence="1">
    <location>
        <begin position="194"/>
        <end position="221"/>
    </location>
</feature>
<name>N9M1B4_9GAMM</name>
<organism evidence="3 4">
    <name type="scientific">Acinetobacter modestus</name>
    <dbReference type="NCBI Taxonomy" id="1776740"/>
    <lineage>
        <taxon>Bacteria</taxon>
        <taxon>Pseudomonadati</taxon>
        <taxon>Pseudomonadota</taxon>
        <taxon>Gammaproteobacteria</taxon>
        <taxon>Moraxellales</taxon>
        <taxon>Moraxellaceae</taxon>
        <taxon>Acinetobacter</taxon>
    </lineage>
</organism>
<dbReference type="STRING" id="1217705.F900_01397"/>
<reference evidence="3 4" key="1">
    <citation type="submission" date="2013-02" db="EMBL/GenBank/DDBJ databases">
        <title>The Genome Sequence of Acinetobacter sp. ANC 3862.</title>
        <authorList>
            <consortium name="The Broad Institute Genome Sequencing Platform"/>
            <consortium name="The Broad Institute Genome Sequencing Center for Infectious Disease"/>
            <person name="Cerqueira G."/>
            <person name="Feldgarden M."/>
            <person name="Courvalin P."/>
            <person name="Perichon B."/>
            <person name="Grillot-Courvalin C."/>
            <person name="Clermont D."/>
            <person name="Rocha E."/>
            <person name="Yoon E.-J."/>
            <person name="Nemec A."/>
            <person name="Walker B."/>
            <person name="Young S.K."/>
            <person name="Zeng Q."/>
            <person name="Gargeya S."/>
            <person name="Fitzgerald M."/>
            <person name="Haas B."/>
            <person name="Abouelleil A."/>
            <person name="Alvarado L."/>
            <person name="Arachchi H.M."/>
            <person name="Berlin A.M."/>
            <person name="Chapman S.B."/>
            <person name="Dewar J."/>
            <person name="Goldberg J."/>
            <person name="Griggs A."/>
            <person name="Gujja S."/>
            <person name="Hansen M."/>
            <person name="Howarth C."/>
            <person name="Imamovic A."/>
            <person name="Larimer J."/>
            <person name="McCowan C."/>
            <person name="Murphy C."/>
            <person name="Neiman D."/>
            <person name="Pearson M."/>
            <person name="Priest M."/>
            <person name="Roberts A."/>
            <person name="Saif S."/>
            <person name="Shea T."/>
            <person name="Sisk P."/>
            <person name="Sykes S."/>
            <person name="Wortman J."/>
            <person name="Nusbaum C."/>
            <person name="Birren B."/>
        </authorList>
    </citation>
    <scope>NUCLEOTIDE SEQUENCE [LARGE SCALE GENOMIC DNA]</scope>
    <source>
        <strain evidence="3 4">ANC 3862</strain>
    </source>
</reference>
<dbReference type="AlphaFoldDB" id="N9M1B4"/>
<evidence type="ECO:0000313" key="4">
    <source>
        <dbReference type="Proteomes" id="UP000013248"/>
    </source>
</evidence>
<dbReference type="PATRIC" id="fig|1217705.3.peg.1343"/>
<dbReference type="EMBL" id="APRP01000015">
    <property type="protein sequence ID" value="ENX02333.1"/>
    <property type="molecule type" value="Genomic_DNA"/>
</dbReference>
<dbReference type="Proteomes" id="UP000013248">
    <property type="component" value="Unassembled WGS sequence"/>
</dbReference>
<accession>N9M1B4</accession>
<gene>
    <name evidence="3" type="ORF">F900_01397</name>
</gene>
<evidence type="ECO:0000256" key="1">
    <source>
        <dbReference type="SAM" id="Coils"/>
    </source>
</evidence>
<proteinExistence type="predicted"/>
<sequence>MAGDKQTQEPPNSAFQFKTQPFDVAKQTEEGKKRTFTGVAYSGEVIQGHYYWGDVVFDLDTMQIKTPLGALIDHDTGRRAGVVTSFTKDNQGGLKVAGDLLSNKYGQEVAQDSDEGYPWQMSVYIDPGSIEEVERGEVVVNGKTLKAPITIFRNGVIREVSFCALGADDNTSAVAASYTPKQFNKQEDTDVTELEKEKEARIAAEQERDAALNELKQFKEQKRNDDIAALESELKVQFSAEDKKSYTEMDESAFTFATKQLRQFSAPKNDKQPNNLRHLFKHQAQGGQGGSVSNDQEHKFSAGAKAFAAQKKGN</sequence>
<feature type="compositionally biased region" description="Low complexity" evidence="2">
    <location>
        <begin position="301"/>
        <end position="314"/>
    </location>
</feature>
<dbReference type="RefSeq" id="WP_005216151.1">
    <property type="nucleotide sequence ID" value="NZ_KB850089.1"/>
</dbReference>